<reference evidence="2" key="1">
    <citation type="journal article" date="2023" name="Science">
        <title>Genome structures resolve the early diversification of teleost fishes.</title>
        <authorList>
            <person name="Parey E."/>
            <person name="Louis A."/>
            <person name="Montfort J."/>
            <person name="Bouchez O."/>
            <person name="Roques C."/>
            <person name="Iampietro C."/>
            <person name="Lluch J."/>
            <person name="Castinel A."/>
            <person name="Donnadieu C."/>
            <person name="Desvignes T."/>
            <person name="Floi Bucao C."/>
            <person name="Jouanno E."/>
            <person name="Wen M."/>
            <person name="Mejri S."/>
            <person name="Dirks R."/>
            <person name="Jansen H."/>
            <person name="Henkel C."/>
            <person name="Chen W.J."/>
            <person name="Zahm M."/>
            <person name="Cabau C."/>
            <person name="Klopp C."/>
            <person name="Thompson A.W."/>
            <person name="Robinson-Rechavi M."/>
            <person name="Braasch I."/>
            <person name="Lecointre G."/>
            <person name="Bobe J."/>
            <person name="Postlethwait J.H."/>
            <person name="Berthelot C."/>
            <person name="Roest Crollius H."/>
            <person name="Guiguen Y."/>
        </authorList>
    </citation>
    <scope>NUCLEOTIDE SEQUENCE</scope>
    <source>
        <strain evidence="2">NC1722</strain>
    </source>
</reference>
<feature type="region of interest" description="Disordered" evidence="1">
    <location>
        <begin position="1"/>
        <end position="74"/>
    </location>
</feature>
<keyword evidence="3" id="KW-1185">Reference proteome</keyword>
<feature type="compositionally biased region" description="Basic and acidic residues" evidence="1">
    <location>
        <begin position="1"/>
        <end position="27"/>
    </location>
</feature>
<sequence>MSARDTEPGKHNEKGFVGEKEKGVDRRGIKHNGSRKAQAAGSVNSHPVVTPTQTWRKTAGYGGNSVDLHSWPTA</sequence>
<gene>
    <name evidence="2" type="ORF">AAFF_G00225850</name>
</gene>
<feature type="compositionally biased region" description="Polar residues" evidence="1">
    <location>
        <begin position="41"/>
        <end position="56"/>
    </location>
</feature>
<dbReference type="Proteomes" id="UP001221898">
    <property type="component" value="Unassembled WGS sequence"/>
</dbReference>
<accession>A0AAD7TBT3</accession>
<comment type="caution">
    <text evidence="2">The sequence shown here is derived from an EMBL/GenBank/DDBJ whole genome shotgun (WGS) entry which is preliminary data.</text>
</comment>
<evidence type="ECO:0000256" key="1">
    <source>
        <dbReference type="SAM" id="MobiDB-lite"/>
    </source>
</evidence>
<evidence type="ECO:0000313" key="3">
    <source>
        <dbReference type="Proteomes" id="UP001221898"/>
    </source>
</evidence>
<evidence type="ECO:0000313" key="2">
    <source>
        <dbReference type="EMBL" id="KAJ8417742.1"/>
    </source>
</evidence>
<organism evidence="2 3">
    <name type="scientific">Aldrovandia affinis</name>
    <dbReference type="NCBI Taxonomy" id="143900"/>
    <lineage>
        <taxon>Eukaryota</taxon>
        <taxon>Metazoa</taxon>
        <taxon>Chordata</taxon>
        <taxon>Craniata</taxon>
        <taxon>Vertebrata</taxon>
        <taxon>Euteleostomi</taxon>
        <taxon>Actinopterygii</taxon>
        <taxon>Neopterygii</taxon>
        <taxon>Teleostei</taxon>
        <taxon>Notacanthiformes</taxon>
        <taxon>Halosauridae</taxon>
        <taxon>Aldrovandia</taxon>
    </lineage>
</organism>
<dbReference type="EMBL" id="JAINUG010000003">
    <property type="protein sequence ID" value="KAJ8417742.1"/>
    <property type="molecule type" value="Genomic_DNA"/>
</dbReference>
<proteinExistence type="predicted"/>
<name>A0AAD7TBT3_9TELE</name>
<protein>
    <submittedName>
        <fullName evidence="2">Uncharacterized protein</fullName>
    </submittedName>
</protein>
<dbReference type="AlphaFoldDB" id="A0AAD7TBT3"/>